<dbReference type="EMBL" id="LT629770">
    <property type="protein sequence ID" value="SDS78270.1"/>
    <property type="molecule type" value="Genomic_DNA"/>
</dbReference>
<name>A0A1H1V0Z4_9MICO</name>
<evidence type="ECO:0000313" key="5">
    <source>
        <dbReference type="Proteomes" id="UP001377573"/>
    </source>
</evidence>
<feature type="transmembrane region" description="Helical" evidence="1">
    <location>
        <begin position="29"/>
        <end position="46"/>
    </location>
</feature>
<accession>A0A1H1V0Z4</accession>
<dbReference type="GeneID" id="36298595"/>
<keyword evidence="1" id="KW-1133">Transmembrane helix</keyword>
<protein>
    <submittedName>
        <fullName evidence="2">Uncharacterized protein</fullName>
    </submittedName>
</protein>
<keyword evidence="1" id="KW-0812">Transmembrane</keyword>
<keyword evidence="5" id="KW-1185">Reference proteome</keyword>
<gene>
    <name evidence="2" type="ORF">SAMN04489809_2670</name>
    <name evidence="3" type="ORF">V8Z62_08480</name>
</gene>
<dbReference type="AlphaFoldDB" id="A0A1H1V0Z4"/>
<sequence length="65" mass="7168">MSRTALRIFVTVGLLIAGVVLGLIFQNVWLGVLLAAIVWFGWFLGYESRRGHNAGVNDEDHGVEL</sequence>
<keyword evidence="1" id="KW-0472">Membrane</keyword>
<evidence type="ECO:0000313" key="4">
    <source>
        <dbReference type="Proteomes" id="UP000182126"/>
    </source>
</evidence>
<feature type="transmembrane region" description="Helical" evidence="1">
    <location>
        <begin position="5"/>
        <end position="23"/>
    </location>
</feature>
<proteinExistence type="predicted"/>
<evidence type="ECO:0000313" key="2">
    <source>
        <dbReference type="EMBL" id="SDS78270.1"/>
    </source>
</evidence>
<dbReference type="Proteomes" id="UP000182126">
    <property type="component" value="Chromosome I"/>
</dbReference>
<dbReference type="RefSeq" id="WP_025104487.1">
    <property type="nucleotide sequence ID" value="NZ_CBDRLF010000005.1"/>
</dbReference>
<dbReference type="EMBL" id="CP146240">
    <property type="protein sequence ID" value="WWS83358.1"/>
    <property type="molecule type" value="Genomic_DNA"/>
</dbReference>
<evidence type="ECO:0000313" key="3">
    <source>
        <dbReference type="EMBL" id="WWS83358.1"/>
    </source>
</evidence>
<organism evidence="2 4">
    <name type="scientific">Microbacterium paraoxydans</name>
    <dbReference type="NCBI Taxonomy" id="199592"/>
    <lineage>
        <taxon>Bacteria</taxon>
        <taxon>Bacillati</taxon>
        <taxon>Actinomycetota</taxon>
        <taxon>Actinomycetes</taxon>
        <taxon>Micrococcales</taxon>
        <taxon>Microbacteriaceae</taxon>
        <taxon>Microbacterium</taxon>
    </lineage>
</organism>
<reference evidence="3 5" key="2">
    <citation type="submission" date="2024-02" db="EMBL/GenBank/DDBJ databases">
        <authorList>
            <person name="Alasadi S."/>
            <person name="Hussein S.A."/>
        </authorList>
    </citation>
    <scope>NUCLEOTIDE SEQUENCE [LARGE SCALE GENOMIC DNA]</scope>
    <source>
        <strain evidence="3 5">GJ_SRA_44_2022</strain>
    </source>
</reference>
<evidence type="ECO:0000256" key="1">
    <source>
        <dbReference type="SAM" id="Phobius"/>
    </source>
</evidence>
<dbReference type="Proteomes" id="UP001377573">
    <property type="component" value="Chromosome"/>
</dbReference>
<reference evidence="2 4" key="1">
    <citation type="submission" date="2016-10" db="EMBL/GenBank/DDBJ databases">
        <authorList>
            <person name="de Groot N.N."/>
        </authorList>
    </citation>
    <scope>NUCLEOTIDE SEQUENCE [LARGE SCALE GENOMIC DNA]</scope>
    <source>
        <strain evidence="2 4">DSM 15019</strain>
    </source>
</reference>